<dbReference type="EMBL" id="CAJVPY010023208">
    <property type="protein sequence ID" value="CAG8784664.1"/>
    <property type="molecule type" value="Genomic_DNA"/>
</dbReference>
<dbReference type="FunFam" id="3.40.50.300:FF:000679">
    <property type="entry name" value="Thymidylate kinase"/>
    <property type="match status" value="1"/>
</dbReference>
<evidence type="ECO:0000313" key="11">
    <source>
        <dbReference type="EMBL" id="CAG8784664.1"/>
    </source>
</evidence>
<gene>
    <name evidence="11" type="ORF">DERYTH_LOCUS20147</name>
</gene>
<name>A0A9N9JLK0_9GLOM</name>
<evidence type="ECO:0000256" key="1">
    <source>
        <dbReference type="ARBA" id="ARBA00004992"/>
    </source>
</evidence>
<dbReference type="InterPro" id="IPR018095">
    <property type="entry name" value="Thymidylate_kin_CS"/>
</dbReference>
<keyword evidence="8" id="KW-0418">Kinase</keyword>
<protein>
    <recommendedName>
        <fullName evidence="4">Thymidylate kinase</fullName>
        <ecNumber evidence="3">2.7.4.9</ecNumber>
    </recommendedName>
</protein>
<evidence type="ECO:0000259" key="10">
    <source>
        <dbReference type="Pfam" id="PF02223"/>
    </source>
</evidence>
<dbReference type="GO" id="GO:0004550">
    <property type="term" value="F:nucleoside diphosphate kinase activity"/>
    <property type="evidence" value="ECO:0007669"/>
    <property type="project" value="TreeGrafter"/>
</dbReference>
<dbReference type="NCBIfam" id="TIGR00041">
    <property type="entry name" value="DTMP_kinase"/>
    <property type="match status" value="1"/>
</dbReference>
<dbReference type="GO" id="GO:0004798">
    <property type="term" value="F:dTMP kinase activity"/>
    <property type="evidence" value="ECO:0007669"/>
    <property type="project" value="UniProtKB-EC"/>
</dbReference>
<dbReference type="GO" id="GO:0006233">
    <property type="term" value="P:dTDP biosynthetic process"/>
    <property type="evidence" value="ECO:0007669"/>
    <property type="project" value="InterPro"/>
</dbReference>
<proteinExistence type="inferred from homology"/>
<dbReference type="GO" id="GO:0005524">
    <property type="term" value="F:ATP binding"/>
    <property type="evidence" value="ECO:0007669"/>
    <property type="project" value="UniProtKB-KW"/>
</dbReference>
<dbReference type="InterPro" id="IPR039430">
    <property type="entry name" value="Thymidylate_kin-like_dom"/>
</dbReference>
<comment type="pathway">
    <text evidence="1">Pyrimidine metabolism; dTTP biosynthesis.</text>
</comment>
<dbReference type="PANTHER" id="PTHR10344:SF1">
    <property type="entry name" value="THYMIDYLATE KINASE"/>
    <property type="match status" value="1"/>
</dbReference>
<evidence type="ECO:0000256" key="7">
    <source>
        <dbReference type="ARBA" id="ARBA00022741"/>
    </source>
</evidence>
<sequence length="201" mass="23150">MTLLEKSRGAFIVLEGCDRSGKSTQAKLLVDLLEKLGHNVMLWKFPERKSPIGLMINEYLANFKDMDDKVIHLLFSANRWECMSEMKKKILDGTTLVVDRYAYSGVAYSATKGLDLEWCKSPDIGLLTPDIVFFMDLTSEEAERRFGFGNERYEVKAFQEKVKKTFYLLKDQTWKVLDACGTVKELHEEIKNLSLETIQKC</sequence>
<evidence type="ECO:0000256" key="6">
    <source>
        <dbReference type="ARBA" id="ARBA00022727"/>
    </source>
</evidence>
<evidence type="ECO:0000256" key="8">
    <source>
        <dbReference type="ARBA" id="ARBA00022777"/>
    </source>
</evidence>
<reference evidence="11" key="1">
    <citation type="submission" date="2021-06" db="EMBL/GenBank/DDBJ databases">
        <authorList>
            <person name="Kallberg Y."/>
            <person name="Tangrot J."/>
            <person name="Rosling A."/>
        </authorList>
    </citation>
    <scope>NUCLEOTIDE SEQUENCE</scope>
    <source>
        <strain evidence="11">MA453B</strain>
    </source>
</reference>
<dbReference type="OrthoDB" id="425602at2759"/>
<evidence type="ECO:0000256" key="5">
    <source>
        <dbReference type="ARBA" id="ARBA00022679"/>
    </source>
</evidence>
<evidence type="ECO:0000256" key="3">
    <source>
        <dbReference type="ARBA" id="ARBA00012980"/>
    </source>
</evidence>
<dbReference type="EC" id="2.7.4.9" evidence="3"/>
<comment type="caution">
    <text evidence="11">The sequence shown here is derived from an EMBL/GenBank/DDBJ whole genome shotgun (WGS) entry which is preliminary data.</text>
</comment>
<dbReference type="PROSITE" id="PS01331">
    <property type="entry name" value="THYMIDYLATE_KINASE"/>
    <property type="match status" value="1"/>
</dbReference>
<keyword evidence="12" id="KW-1185">Reference proteome</keyword>
<dbReference type="Proteomes" id="UP000789405">
    <property type="component" value="Unassembled WGS sequence"/>
</dbReference>
<dbReference type="InterPro" id="IPR027417">
    <property type="entry name" value="P-loop_NTPase"/>
</dbReference>
<dbReference type="SUPFAM" id="SSF52540">
    <property type="entry name" value="P-loop containing nucleoside triphosphate hydrolases"/>
    <property type="match status" value="1"/>
</dbReference>
<keyword evidence="7" id="KW-0547">Nucleotide-binding</keyword>
<dbReference type="GO" id="GO:0006235">
    <property type="term" value="P:dTTP biosynthetic process"/>
    <property type="evidence" value="ECO:0007669"/>
    <property type="project" value="TreeGrafter"/>
</dbReference>
<dbReference type="InterPro" id="IPR018094">
    <property type="entry name" value="Thymidylate_kinase"/>
</dbReference>
<keyword evidence="5" id="KW-0808">Transferase</keyword>
<dbReference type="GO" id="GO:0005634">
    <property type="term" value="C:nucleus"/>
    <property type="evidence" value="ECO:0007669"/>
    <property type="project" value="TreeGrafter"/>
</dbReference>
<evidence type="ECO:0000313" key="12">
    <source>
        <dbReference type="Proteomes" id="UP000789405"/>
    </source>
</evidence>
<organism evidence="11 12">
    <name type="scientific">Dentiscutata erythropus</name>
    <dbReference type="NCBI Taxonomy" id="1348616"/>
    <lineage>
        <taxon>Eukaryota</taxon>
        <taxon>Fungi</taxon>
        <taxon>Fungi incertae sedis</taxon>
        <taxon>Mucoromycota</taxon>
        <taxon>Glomeromycotina</taxon>
        <taxon>Glomeromycetes</taxon>
        <taxon>Diversisporales</taxon>
        <taxon>Gigasporaceae</taxon>
        <taxon>Dentiscutata</taxon>
    </lineage>
</organism>
<dbReference type="CDD" id="cd01672">
    <property type="entry name" value="TMPK"/>
    <property type="match status" value="1"/>
</dbReference>
<comment type="similarity">
    <text evidence="2">Belongs to the thymidylate kinase family.</text>
</comment>
<evidence type="ECO:0000256" key="4">
    <source>
        <dbReference type="ARBA" id="ARBA00017144"/>
    </source>
</evidence>
<dbReference type="GO" id="GO:0005829">
    <property type="term" value="C:cytosol"/>
    <property type="evidence" value="ECO:0007669"/>
    <property type="project" value="TreeGrafter"/>
</dbReference>
<dbReference type="Gene3D" id="3.40.50.300">
    <property type="entry name" value="P-loop containing nucleotide triphosphate hydrolases"/>
    <property type="match status" value="1"/>
</dbReference>
<dbReference type="AlphaFoldDB" id="A0A9N9JLK0"/>
<feature type="non-terminal residue" evidence="11">
    <location>
        <position position="201"/>
    </location>
</feature>
<evidence type="ECO:0000256" key="9">
    <source>
        <dbReference type="ARBA" id="ARBA00022840"/>
    </source>
</evidence>
<dbReference type="HAMAP" id="MF_00165">
    <property type="entry name" value="Thymidylate_kinase"/>
    <property type="match status" value="1"/>
</dbReference>
<accession>A0A9N9JLK0</accession>
<dbReference type="Pfam" id="PF02223">
    <property type="entry name" value="Thymidylate_kin"/>
    <property type="match status" value="1"/>
</dbReference>
<dbReference type="GO" id="GO:0005739">
    <property type="term" value="C:mitochondrion"/>
    <property type="evidence" value="ECO:0007669"/>
    <property type="project" value="TreeGrafter"/>
</dbReference>
<dbReference type="PANTHER" id="PTHR10344">
    <property type="entry name" value="THYMIDYLATE KINASE"/>
    <property type="match status" value="1"/>
</dbReference>
<keyword evidence="6" id="KW-0545">Nucleotide biosynthesis</keyword>
<dbReference type="GO" id="GO:0006227">
    <property type="term" value="P:dUDP biosynthetic process"/>
    <property type="evidence" value="ECO:0007669"/>
    <property type="project" value="TreeGrafter"/>
</dbReference>
<feature type="domain" description="Thymidylate kinase-like" evidence="10">
    <location>
        <begin position="14"/>
        <end position="190"/>
    </location>
</feature>
<keyword evidence="9" id="KW-0067">ATP-binding</keyword>
<evidence type="ECO:0000256" key="2">
    <source>
        <dbReference type="ARBA" id="ARBA00009776"/>
    </source>
</evidence>